<comment type="subunit">
    <text evidence="2 6">Part of the 50S ribosomal subunit.</text>
</comment>
<dbReference type="NCBIfam" id="TIGR01066">
    <property type="entry name" value="rplM_bact"/>
    <property type="match status" value="1"/>
</dbReference>
<dbReference type="FunFam" id="3.90.1180.10:FF:000001">
    <property type="entry name" value="50S ribosomal protein L13"/>
    <property type="match status" value="1"/>
</dbReference>
<dbReference type="PANTHER" id="PTHR11545:SF2">
    <property type="entry name" value="LARGE RIBOSOMAL SUBUNIT PROTEIN UL13M"/>
    <property type="match status" value="1"/>
</dbReference>
<comment type="function">
    <text evidence="6">This protein is one of the early assembly proteins of the 50S ribosomal subunit, although it is not seen to bind rRNA by itself. It is important during the early stages of 50S assembly.</text>
</comment>
<protein>
    <recommendedName>
        <fullName evidence="5 6">Large ribosomal subunit protein uL13</fullName>
    </recommendedName>
</protein>
<reference evidence="8 9" key="1">
    <citation type="submission" date="2016-01" db="EMBL/GenBank/DDBJ databases">
        <authorList>
            <person name="Oliw E.H."/>
        </authorList>
    </citation>
    <scope>NUCLEOTIDE SEQUENCE [LARGE SCALE GENOMIC DNA]</scope>
    <source>
        <strain evidence="8">LMG 27134</strain>
    </source>
</reference>
<accession>A0A158IIG6</accession>
<reference evidence="7 10" key="3">
    <citation type="submission" date="2024-11" db="EMBL/GenBank/DDBJ databases">
        <title>Using genomics to understand microbial adaptation to soil warming.</title>
        <authorList>
            <person name="Deangelis K.M. PhD."/>
        </authorList>
    </citation>
    <scope>NUCLEOTIDE SEQUENCE [LARGE SCALE GENOMIC DNA]</scope>
    <source>
        <strain evidence="7 10">GAS97</strain>
    </source>
</reference>
<dbReference type="CDD" id="cd00392">
    <property type="entry name" value="Ribosomal_L13"/>
    <property type="match status" value="1"/>
</dbReference>
<gene>
    <name evidence="6" type="primary">rplM</name>
    <name evidence="7" type="ORF">ABH943_000186</name>
    <name evidence="8" type="ORF">AWB69_06090</name>
</gene>
<evidence type="ECO:0000313" key="7">
    <source>
        <dbReference type="EMBL" id="MFK4440186.1"/>
    </source>
</evidence>
<dbReference type="InterPro" id="IPR005822">
    <property type="entry name" value="Ribosomal_uL13"/>
</dbReference>
<reference evidence="7" key="2">
    <citation type="submission" date="2024-10" db="EMBL/GenBank/DDBJ databases">
        <authorList>
            <person name="Deangelis K."/>
            <person name="Huntemann M."/>
            <person name="Clum A."/>
            <person name="Wang J."/>
            <person name="Palaniappan K."/>
            <person name="Ritter S."/>
            <person name="Chen I.-M."/>
            <person name="Stamatis D."/>
            <person name="Reddy T."/>
            <person name="O'Malley R."/>
            <person name="Daum C."/>
            <person name="Ng V."/>
            <person name="Ivanova N."/>
            <person name="Kyrpides N."/>
            <person name="Woyke T."/>
        </authorList>
    </citation>
    <scope>NUCLEOTIDE SEQUENCE</scope>
    <source>
        <strain evidence="7">GAS97</strain>
    </source>
</reference>
<evidence type="ECO:0000256" key="4">
    <source>
        <dbReference type="ARBA" id="ARBA00023274"/>
    </source>
</evidence>
<evidence type="ECO:0000256" key="6">
    <source>
        <dbReference type="HAMAP-Rule" id="MF_01366"/>
    </source>
</evidence>
<evidence type="ECO:0000313" key="8">
    <source>
        <dbReference type="EMBL" id="SAL56325.1"/>
    </source>
</evidence>
<dbReference type="HAMAP" id="MF_01366">
    <property type="entry name" value="Ribosomal_uL13"/>
    <property type="match status" value="1"/>
</dbReference>
<dbReference type="Gene3D" id="3.90.1180.10">
    <property type="entry name" value="Ribosomal protein L13"/>
    <property type="match status" value="1"/>
</dbReference>
<dbReference type="AlphaFoldDB" id="A0A158IIG6"/>
<comment type="similarity">
    <text evidence="1 6">Belongs to the universal ribosomal protein uL13 family.</text>
</comment>
<dbReference type="GO" id="GO:0003735">
    <property type="term" value="F:structural constituent of ribosome"/>
    <property type="evidence" value="ECO:0007669"/>
    <property type="project" value="InterPro"/>
</dbReference>
<evidence type="ECO:0000256" key="2">
    <source>
        <dbReference type="ARBA" id="ARBA00011838"/>
    </source>
</evidence>
<proteinExistence type="inferred from homology"/>
<dbReference type="PANTHER" id="PTHR11545">
    <property type="entry name" value="RIBOSOMAL PROTEIN L13"/>
    <property type="match status" value="1"/>
</dbReference>
<dbReference type="Pfam" id="PF00572">
    <property type="entry name" value="Ribosomal_L13"/>
    <property type="match status" value="1"/>
</dbReference>
<dbReference type="GO" id="GO:0017148">
    <property type="term" value="P:negative regulation of translation"/>
    <property type="evidence" value="ECO:0007669"/>
    <property type="project" value="TreeGrafter"/>
</dbReference>
<dbReference type="GO" id="GO:0006412">
    <property type="term" value="P:translation"/>
    <property type="evidence" value="ECO:0007669"/>
    <property type="project" value="UniProtKB-UniRule"/>
</dbReference>
<dbReference type="Proteomes" id="UP000054683">
    <property type="component" value="Unassembled WGS sequence"/>
</dbReference>
<dbReference type="EMBL" id="FCOK02000052">
    <property type="protein sequence ID" value="SAL56325.1"/>
    <property type="molecule type" value="Genomic_DNA"/>
</dbReference>
<keyword evidence="4 6" id="KW-0687">Ribonucleoprotein</keyword>
<evidence type="ECO:0000313" key="9">
    <source>
        <dbReference type="Proteomes" id="UP000054683"/>
    </source>
</evidence>
<dbReference type="GO" id="GO:0003729">
    <property type="term" value="F:mRNA binding"/>
    <property type="evidence" value="ECO:0007669"/>
    <property type="project" value="TreeGrafter"/>
</dbReference>
<dbReference type="GO" id="GO:0022625">
    <property type="term" value="C:cytosolic large ribosomal subunit"/>
    <property type="evidence" value="ECO:0007669"/>
    <property type="project" value="TreeGrafter"/>
</dbReference>
<name>A0A158IIG6_9BURK</name>
<dbReference type="InterPro" id="IPR005823">
    <property type="entry name" value="Ribosomal_uL13_bac-type"/>
</dbReference>
<evidence type="ECO:0000256" key="3">
    <source>
        <dbReference type="ARBA" id="ARBA00022980"/>
    </source>
</evidence>
<keyword evidence="10" id="KW-1185">Reference proteome</keyword>
<keyword evidence="3 6" id="KW-0689">Ribosomal protein</keyword>
<dbReference type="InterPro" id="IPR036899">
    <property type="entry name" value="Ribosomal_uL13_sf"/>
</dbReference>
<evidence type="ECO:0000313" key="10">
    <source>
        <dbReference type="Proteomes" id="UP001620514"/>
    </source>
</evidence>
<dbReference type="PIRSF" id="PIRSF002181">
    <property type="entry name" value="Ribosomal_L13"/>
    <property type="match status" value="1"/>
</dbReference>
<dbReference type="SUPFAM" id="SSF52161">
    <property type="entry name" value="Ribosomal protein L13"/>
    <property type="match status" value="1"/>
</dbReference>
<evidence type="ECO:0000256" key="1">
    <source>
        <dbReference type="ARBA" id="ARBA00006227"/>
    </source>
</evidence>
<dbReference type="Proteomes" id="UP001620514">
    <property type="component" value="Unassembled WGS sequence"/>
</dbReference>
<organism evidence="8 9">
    <name type="scientific">Caballeronia udeis</name>
    <dbReference type="NCBI Taxonomy" id="1232866"/>
    <lineage>
        <taxon>Bacteria</taxon>
        <taxon>Pseudomonadati</taxon>
        <taxon>Pseudomonadota</taxon>
        <taxon>Betaproteobacteria</taxon>
        <taxon>Burkholderiales</taxon>
        <taxon>Burkholderiaceae</taxon>
        <taxon>Caballeronia</taxon>
    </lineage>
</organism>
<dbReference type="EMBL" id="JBIYDN010000001">
    <property type="protein sequence ID" value="MFK4440186.1"/>
    <property type="molecule type" value="Genomic_DNA"/>
</dbReference>
<sequence length="175" mass="19495">MPVDEKQGEPARASMRTNIQAGQSRAELFFGSIMKTFSAKAHEVTREWYVIDATDKVLGRVASEVAARLRGKHKPEFTPHVDTGDFIVIINASKLRVTGNKGTDKKYYRHSGYPGGIYETTFNKMQERFPGRAFEKAVKGMLPKGPLGYAMIKKLKVYAGATHPHTAQQPKALEI</sequence>
<evidence type="ECO:0000256" key="5">
    <source>
        <dbReference type="ARBA" id="ARBA00035201"/>
    </source>
</evidence>